<evidence type="ECO:0000256" key="3">
    <source>
        <dbReference type="ARBA" id="ARBA00022999"/>
    </source>
</evidence>
<feature type="region of interest" description="Disordered" evidence="4">
    <location>
        <begin position="244"/>
        <end position="281"/>
    </location>
</feature>
<dbReference type="InterPro" id="IPR036860">
    <property type="entry name" value="SH2_dom_sf"/>
</dbReference>
<dbReference type="RefSeq" id="XP_017573065.1">
    <property type="nucleotide sequence ID" value="XM_017717576.2"/>
</dbReference>
<dbReference type="SMART" id="SM00252">
    <property type="entry name" value="SH2"/>
    <property type="match status" value="1"/>
</dbReference>
<name>A0A3B4BW24_PYGNA</name>
<dbReference type="InterPro" id="IPR000980">
    <property type="entry name" value="SH2"/>
</dbReference>
<evidence type="ECO:0000256" key="1">
    <source>
        <dbReference type="ARBA" id="ARBA00022553"/>
    </source>
</evidence>
<dbReference type="OrthoDB" id="5914531at2759"/>
<keyword evidence="6" id="KW-1185">Reference proteome</keyword>
<dbReference type="CDD" id="cd09945">
    <property type="entry name" value="SH2_SHB_SHD_SHE_SHF_like"/>
    <property type="match status" value="1"/>
</dbReference>
<reference evidence="5" key="3">
    <citation type="submission" date="2025-09" db="UniProtKB">
        <authorList>
            <consortium name="Ensembl"/>
        </authorList>
    </citation>
    <scope>IDENTIFICATION</scope>
</reference>
<dbReference type="GeneTree" id="ENSGT00940000159004"/>
<organism evidence="5 6">
    <name type="scientific">Pygocentrus nattereri</name>
    <name type="common">Red-bellied piranha</name>
    <dbReference type="NCBI Taxonomy" id="42514"/>
    <lineage>
        <taxon>Eukaryota</taxon>
        <taxon>Metazoa</taxon>
        <taxon>Chordata</taxon>
        <taxon>Craniata</taxon>
        <taxon>Vertebrata</taxon>
        <taxon>Euteleostomi</taxon>
        <taxon>Actinopterygii</taxon>
        <taxon>Neopterygii</taxon>
        <taxon>Teleostei</taxon>
        <taxon>Ostariophysi</taxon>
        <taxon>Characiformes</taxon>
        <taxon>Characoidei</taxon>
        <taxon>Pygocentrus</taxon>
    </lineage>
</organism>
<dbReference type="Ensembl" id="ENSPNAT00000008041.2">
    <property type="protein sequence ID" value="ENSPNAP00000003818.1"/>
    <property type="gene ID" value="ENSPNAG00000010249.2"/>
</dbReference>
<dbReference type="FunFam" id="3.30.505.10:FF:000021">
    <property type="entry name" value="Putative SH2 domain-containing adapter protein F"/>
    <property type="match status" value="1"/>
</dbReference>
<dbReference type="AlphaFoldDB" id="A0A3B4BW24"/>
<sequence>MAKWLKDYLSFGSKRMPPQPPKPDYTESEILKAYRVQKSLDFEDPYEDYENKGRNDSGSAESPLAGIGSMLKNSALDVKVVSPKHRLIKVDSQDLGRTKILLSSVSLEDPTEPVVPSAPAIGDTDYSDPFDARQDLQPESRQTPTTPENNGYMEPYEAQRVITELQRRAGGRGRGEVQLYDTPYEEQGSGPMEPTEEGREGRLPQDDERPADEYDQPWEWKKDHISKAFAGSDLKELAELPWPPPVGQLEEEPSLGEQVQFEGADWERSSPPPDRLRSPRAPLVTGNMKLRKPSESHPMLGERVDPTLPLEKQVWYHGALSRSDAESLLTLCKECSYLVRNSETSHSEYSLSLRSCQGFMHMKFSQSKDGKYILGQNSPPFSNIPEVIHYYTTHKLPIRGAEHLSLLFPVLVQTL</sequence>
<keyword evidence="3" id="KW-0727">SH2 domain</keyword>
<dbReference type="Pfam" id="PF00017">
    <property type="entry name" value="SH2"/>
    <property type="match status" value="1"/>
</dbReference>
<feature type="compositionally biased region" description="Basic and acidic residues" evidence="4">
    <location>
        <begin position="196"/>
        <end position="219"/>
    </location>
</feature>
<proteinExistence type="predicted"/>
<dbReference type="GO" id="GO:0001784">
    <property type="term" value="F:phosphotyrosine residue binding"/>
    <property type="evidence" value="ECO:0007669"/>
    <property type="project" value="TreeGrafter"/>
</dbReference>
<dbReference type="InterPro" id="IPR051846">
    <property type="entry name" value="SH2_domain_adapters"/>
</dbReference>
<reference evidence="5" key="2">
    <citation type="submission" date="2025-08" db="UniProtKB">
        <authorList>
            <consortium name="Ensembl"/>
        </authorList>
    </citation>
    <scope>IDENTIFICATION</scope>
</reference>
<dbReference type="CTD" id="564537"/>
<dbReference type="PANTHER" id="PTHR15127:SF33">
    <property type="entry name" value="SH2 DOMAIN-CONTAINING ADAPTER PROTEIN D"/>
    <property type="match status" value="1"/>
</dbReference>
<keyword evidence="1" id="KW-0597">Phosphoprotein</keyword>
<dbReference type="PRINTS" id="PR00401">
    <property type="entry name" value="SH2DOMAIN"/>
</dbReference>
<evidence type="ECO:0000313" key="5">
    <source>
        <dbReference type="Ensembl" id="ENSPNAP00000003818.1"/>
    </source>
</evidence>
<dbReference type="GO" id="GO:0007165">
    <property type="term" value="P:signal transduction"/>
    <property type="evidence" value="ECO:0007669"/>
    <property type="project" value="UniProtKB-ARBA"/>
</dbReference>
<protein>
    <submittedName>
        <fullName evidence="5">Uncharacterized protein</fullName>
    </submittedName>
</protein>
<dbReference type="PROSITE" id="PS50001">
    <property type="entry name" value="SH2"/>
    <property type="match status" value="1"/>
</dbReference>
<reference evidence="5 6" key="1">
    <citation type="submission" date="2020-10" db="EMBL/GenBank/DDBJ databases">
        <title>Pygocentrus nattereri (red-bellied piranha) genome, fPygNat1, primary haplotype.</title>
        <authorList>
            <person name="Myers G."/>
            <person name="Meyer A."/>
            <person name="Karagic N."/>
            <person name="Pippel M."/>
            <person name="Winkler S."/>
            <person name="Tracey A."/>
            <person name="Wood J."/>
            <person name="Formenti G."/>
            <person name="Howe K."/>
            <person name="Fedrigo O."/>
            <person name="Jarvis E.D."/>
        </authorList>
    </citation>
    <scope>NUCLEOTIDE SEQUENCE [LARGE SCALE GENOMIC DNA]</scope>
</reference>
<feature type="compositionally biased region" description="Polar residues" evidence="4">
    <location>
        <begin position="139"/>
        <end position="149"/>
    </location>
</feature>
<dbReference type="PANTHER" id="PTHR15127">
    <property type="entry name" value="HEAVYWEIGHT, ISOFORM A"/>
    <property type="match status" value="1"/>
</dbReference>
<evidence type="ECO:0000313" key="6">
    <source>
        <dbReference type="Proteomes" id="UP001501920"/>
    </source>
</evidence>
<dbReference type="GeneID" id="108439279"/>
<dbReference type="Gene3D" id="3.30.505.10">
    <property type="entry name" value="SH2 domain"/>
    <property type="match status" value="1"/>
</dbReference>
<feature type="region of interest" description="Disordered" evidence="4">
    <location>
        <begin position="107"/>
        <end position="219"/>
    </location>
</feature>
<dbReference type="STRING" id="42514.ENSPNAP00000003162"/>
<dbReference type="SUPFAM" id="SSF55550">
    <property type="entry name" value="SH2 domain"/>
    <property type="match status" value="1"/>
</dbReference>
<evidence type="ECO:0000256" key="4">
    <source>
        <dbReference type="SAM" id="MobiDB-lite"/>
    </source>
</evidence>
<feature type="region of interest" description="Disordered" evidence="4">
    <location>
        <begin position="44"/>
        <end position="66"/>
    </location>
</feature>
<feature type="region of interest" description="Disordered" evidence="4">
    <location>
        <begin position="1"/>
        <end position="25"/>
    </location>
</feature>
<dbReference type="GO" id="GO:0006915">
    <property type="term" value="P:apoptotic process"/>
    <property type="evidence" value="ECO:0007669"/>
    <property type="project" value="UniProtKB-KW"/>
</dbReference>
<accession>A0A3B4BW24</accession>
<evidence type="ECO:0000256" key="2">
    <source>
        <dbReference type="ARBA" id="ARBA00022703"/>
    </source>
</evidence>
<dbReference type="Proteomes" id="UP001501920">
    <property type="component" value="Chromosome 15"/>
</dbReference>
<keyword evidence="2" id="KW-0053">Apoptosis</keyword>